<feature type="active site" description="Proton donor" evidence="5">
    <location>
        <position position="99"/>
    </location>
</feature>
<dbReference type="GO" id="GO:0006220">
    <property type="term" value="P:pyrimidine nucleotide metabolic process"/>
    <property type="evidence" value="ECO:0007669"/>
    <property type="project" value="InterPro"/>
</dbReference>
<evidence type="ECO:0000259" key="7">
    <source>
        <dbReference type="PROSITE" id="PS51747"/>
    </source>
</evidence>
<evidence type="ECO:0000256" key="1">
    <source>
        <dbReference type="ARBA" id="ARBA00006576"/>
    </source>
</evidence>
<feature type="binding site" evidence="6">
    <location>
        <position position="123"/>
    </location>
    <ligand>
        <name>Zn(2+)</name>
        <dbReference type="ChEBI" id="CHEBI:29105"/>
        <note>catalytic</note>
    </ligand>
</feature>
<dbReference type="Pfam" id="PF00383">
    <property type="entry name" value="dCMP_cyt_deam_1"/>
    <property type="match status" value="1"/>
</dbReference>
<feature type="binding site" evidence="6">
    <location>
        <position position="97"/>
    </location>
    <ligand>
        <name>Zn(2+)</name>
        <dbReference type="ChEBI" id="CHEBI:29105"/>
        <note>catalytic</note>
    </ligand>
</feature>
<dbReference type="PROSITE" id="PS00903">
    <property type="entry name" value="CYT_DCMP_DEAMINASES_1"/>
    <property type="match status" value="1"/>
</dbReference>
<dbReference type="GO" id="GO:0008270">
    <property type="term" value="F:zinc ion binding"/>
    <property type="evidence" value="ECO:0007669"/>
    <property type="project" value="InterPro"/>
</dbReference>
<dbReference type="PANTHER" id="PTHR11086">
    <property type="entry name" value="DEOXYCYTIDYLATE DEAMINASE-RELATED"/>
    <property type="match status" value="1"/>
</dbReference>
<comment type="caution">
    <text evidence="8">The sequence shown here is derived from an EMBL/GenBank/DDBJ whole genome shotgun (WGS) entry which is preliminary data.</text>
</comment>
<dbReference type="STRING" id="1048205.AB852_00835"/>
<dbReference type="PANTHER" id="PTHR11086:SF18">
    <property type="entry name" value="DEOXYCYTIDYLATE DEAMINASE"/>
    <property type="match status" value="1"/>
</dbReference>
<keyword evidence="4 6" id="KW-0862">Zinc</keyword>
<dbReference type="InterPro" id="IPR015517">
    <property type="entry name" value="dCMP_deaminase-rel"/>
</dbReference>
<dbReference type="SUPFAM" id="SSF53927">
    <property type="entry name" value="Cytidine deaminase-like"/>
    <property type="match status" value="1"/>
</dbReference>
<evidence type="ECO:0000256" key="2">
    <source>
        <dbReference type="ARBA" id="ARBA00022723"/>
    </source>
</evidence>
<protein>
    <recommendedName>
        <fullName evidence="7">CMP/dCMP-type deaminase domain-containing protein</fullName>
    </recommendedName>
</protein>
<keyword evidence="2 6" id="KW-0479">Metal-binding</keyword>
<dbReference type="InterPro" id="IPR016473">
    <property type="entry name" value="dCMP_deaminase"/>
</dbReference>
<comment type="similarity">
    <text evidence="1">Belongs to the cytidine and deoxycytidylate deaminase family.</text>
</comment>
<comment type="cofactor">
    <cofactor evidence="6">
        <name>Zn(2+)</name>
        <dbReference type="ChEBI" id="CHEBI:29105"/>
    </cofactor>
</comment>
<dbReference type="Proteomes" id="UP000186455">
    <property type="component" value="Unassembled WGS sequence"/>
</dbReference>
<organism evidence="8 9">
    <name type="scientific">Streptomyces uncialis</name>
    <dbReference type="NCBI Taxonomy" id="1048205"/>
    <lineage>
        <taxon>Bacteria</taxon>
        <taxon>Bacillati</taxon>
        <taxon>Actinomycetota</taxon>
        <taxon>Actinomycetes</taxon>
        <taxon>Kitasatosporales</taxon>
        <taxon>Streptomycetaceae</taxon>
        <taxon>Streptomyces</taxon>
    </lineage>
</organism>
<dbReference type="GO" id="GO:0005737">
    <property type="term" value="C:cytoplasm"/>
    <property type="evidence" value="ECO:0007669"/>
    <property type="project" value="TreeGrafter"/>
</dbReference>
<dbReference type="RefSeq" id="WP_073782578.1">
    <property type="nucleotide sequence ID" value="NZ_LFBV01000001.1"/>
</dbReference>
<evidence type="ECO:0000313" key="8">
    <source>
        <dbReference type="EMBL" id="OKH95437.1"/>
    </source>
</evidence>
<evidence type="ECO:0000256" key="3">
    <source>
        <dbReference type="ARBA" id="ARBA00022801"/>
    </source>
</evidence>
<dbReference type="Gene3D" id="3.40.140.10">
    <property type="entry name" value="Cytidine Deaminase, domain 2"/>
    <property type="match status" value="1"/>
</dbReference>
<sequence length="152" mass="16264">MPTTEYDLVHGTLRSYPQQQRPGWDEYFLGIATAVAARGDCLRSQVGAVLVGGDHRIRATGYNGSEPGGPSCLRGECARCQSQVPAGTAYDECVETHAEANALLHAAWSDCQGATLYITRPPCQGCSKLIRSAGIDHVLWPQGALSFTQEVA</sequence>
<evidence type="ECO:0000313" key="9">
    <source>
        <dbReference type="Proteomes" id="UP000186455"/>
    </source>
</evidence>
<evidence type="ECO:0000256" key="5">
    <source>
        <dbReference type="PIRSR" id="PIRSR006019-1"/>
    </source>
</evidence>
<feature type="binding site" evidence="6">
    <location>
        <position position="126"/>
    </location>
    <ligand>
        <name>Zn(2+)</name>
        <dbReference type="ChEBI" id="CHEBI:29105"/>
        <note>catalytic</note>
    </ligand>
</feature>
<evidence type="ECO:0000256" key="4">
    <source>
        <dbReference type="ARBA" id="ARBA00022833"/>
    </source>
</evidence>
<dbReference type="InterPro" id="IPR002125">
    <property type="entry name" value="CMP_dCMP_dom"/>
</dbReference>
<dbReference type="GO" id="GO:0004132">
    <property type="term" value="F:dCMP deaminase activity"/>
    <property type="evidence" value="ECO:0007669"/>
    <property type="project" value="InterPro"/>
</dbReference>
<name>A0A1Q4VC86_9ACTN</name>
<keyword evidence="9" id="KW-1185">Reference proteome</keyword>
<proteinExistence type="inferred from homology"/>
<evidence type="ECO:0000256" key="6">
    <source>
        <dbReference type="PIRSR" id="PIRSR006019-2"/>
    </source>
</evidence>
<reference evidence="8 9" key="1">
    <citation type="submission" date="2015-06" db="EMBL/GenBank/DDBJ databases">
        <title>Cloning and characterization of the uncialamcin biosynthetic gene cluster.</title>
        <authorList>
            <person name="Yan X."/>
            <person name="Huang T."/>
            <person name="Ge H."/>
            <person name="Shen B."/>
        </authorList>
    </citation>
    <scope>NUCLEOTIDE SEQUENCE [LARGE SCALE GENOMIC DNA]</scope>
    <source>
        <strain evidence="8 9">DCA2648</strain>
    </source>
</reference>
<feature type="domain" description="CMP/dCMP-type deaminase" evidence="7">
    <location>
        <begin position="23"/>
        <end position="152"/>
    </location>
</feature>
<accession>A0A1Q4VC86</accession>
<dbReference type="InterPro" id="IPR016193">
    <property type="entry name" value="Cytidine_deaminase-like"/>
</dbReference>
<dbReference type="PIRSF" id="PIRSF006019">
    <property type="entry name" value="dCMP_deaminase"/>
    <property type="match status" value="1"/>
</dbReference>
<dbReference type="AlphaFoldDB" id="A0A1Q4VC86"/>
<keyword evidence="3" id="KW-0378">Hydrolase</keyword>
<dbReference type="InterPro" id="IPR016192">
    <property type="entry name" value="APOBEC/CMP_deaminase_Zn-bd"/>
</dbReference>
<dbReference type="PROSITE" id="PS51747">
    <property type="entry name" value="CYT_DCMP_DEAMINASES_2"/>
    <property type="match status" value="1"/>
</dbReference>
<gene>
    <name evidence="8" type="ORF">AB852_00835</name>
</gene>
<dbReference type="EMBL" id="LFBV01000001">
    <property type="protein sequence ID" value="OKH95437.1"/>
    <property type="molecule type" value="Genomic_DNA"/>
</dbReference>